<reference evidence="1" key="1">
    <citation type="journal article" date="2022" name="Int. J. Mol. Sci.">
        <title>Draft Genome of Tanacetum Coccineum: Genomic Comparison of Closely Related Tanacetum-Family Plants.</title>
        <authorList>
            <person name="Yamashiro T."/>
            <person name="Shiraishi A."/>
            <person name="Nakayama K."/>
            <person name="Satake H."/>
        </authorList>
    </citation>
    <scope>NUCLEOTIDE SEQUENCE</scope>
</reference>
<evidence type="ECO:0000313" key="2">
    <source>
        <dbReference type="Proteomes" id="UP001151760"/>
    </source>
</evidence>
<organism evidence="1 2">
    <name type="scientific">Tanacetum coccineum</name>
    <dbReference type="NCBI Taxonomy" id="301880"/>
    <lineage>
        <taxon>Eukaryota</taxon>
        <taxon>Viridiplantae</taxon>
        <taxon>Streptophyta</taxon>
        <taxon>Embryophyta</taxon>
        <taxon>Tracheophyta</taxon>
        <taxon>Spermatophyta</taxon>
        <taxon>Magnoliopsida</taxon>
        <taxon>eudicotyledons</taxon>
        <taxon>Gunneridae</taxon>
        <taxon>Pentapetalae</taxon>
        <taxon>asterids</taxon>
        <taxon>campanulids</taxon>
        <taxon>Asterales</taxon>
        <taxon>Asteraceae</taxon>
        <taxon>Asteroideae</taxon>
        <taxon>Anthemideae</taxon>
        <taxon>Anthemidinae</taxon>
        <taxon>Tanacetum</taxon>
    </lineage>
</organism>
<proteinExistence type="predicted"/>
<sequence length="237" mass="26966">MLNSRTRELISALHKARASCDAIRERKVKRDKAYAELEKKCNEALQDLDKNPLVSDMRSEIETLQGQVNGLHNEYGRLLLEERKWANYEQTLSLLHAKVKGLEPERKRLKASEIQVLQEINSLRQDKAVVVSKVVPDASMKLVHSDEMGVLVVRLVRSAIIHGRCTAFEEVAKLKEPFVLEKMHGYRTSSKDEYDRAGEDMANASYPFLSEFTSNPYASVEQLLSIKPRSLRSSKAP</sequence>
<accession>A0ABQ4YU33</accession>
<comment type="caution">
    <text evidence="1">The sequence shown here is derived from an EMBL/GenBank/DDBJ whole genome shotgun (WGS) entry which is preliminary data.</text>
</comment>
<protein>
    <submittedName>
        <fullName evidence="1">Uncharacterized protein</fullName>
    </submittedName>
</protein>
<dbReference type="EMBL" id="BQNB010010716">
    <property type="protein sequence ID" value="GJS81021.1"/>
    <property type="molecule type" value="Genomic_DNA"/>
</dbReference>
<gene>
    <name evidence="1" type="ORF">Tco_0747562</name>
</gene>
<keyword evidence="2" id="KW-1185">Reference proteome</keyword>
<dbReference type="Proteomes" id="UP001151760">
    <property type="component" value="Unassembled WGS sequence"/>
</dbReference>
<name>A0ABQ4YU33_9ASTR</name>
<evidence type="ECO:0000313" key="1">
    <source>
        <dbReference type="EMBL" id="GJS81021.1"/>
    </source>
</evidence>
<reference evidence="1" key="2">
    <citation type="submission" date="2022-01" db="EMBL/GenBank/DDBJ databases">
        <authorList>
            <person name="Yamashiro T."/>
            <person name="Shiraishi A."/>
            <person name="Satake H."/>
            <person name="Nakayama K."/>
        </authorList>
    </citation>
    <scope>NUCLEOTIDE SEQUENCE</scope>
</reference>